<evidence type="ECO:0008006" key="5">
    <source>
        <dbReference type="Google" id="ProtNLM"/>
    </source>
</evidence>
<dbReference type="PANTHER" id="PTHR43566:SF1">
    <property type="entry name" value="AAA+ ATPASE DOMAIN-CONTAINING PROTEIN"/>
    <property type="match status" value="1"/>
</dbReference>
<accession>A0A1F5TRL6</accession>
<dbReference type="Pfam" id="PF13635">
    <property type="entry name" value="DUF4143"/>
    <property type="match status" value="1"/>
</dbReference>
<dbReference type="Pfam" id="PF13173">
    <property type="entry name" value="AAA_14"/>
    <property type="match status" value="1"/>
</dbReference>
<name>A0A1F5TRL6_9BACT</name>
<dbReference type="Proteomes" id="UP000177579">
    <property type="component" value="Unassembled WGS sequence"/>
</dbReference>
<evidence type="ECO:0000313" key="3">
    <source>
        <dbReference type="EMBL" id="OGF41570.1"/>
    </source>
</evidence>
<dbReference type="InterPro" id="IPR025420">
    <property type="entry name" value="DUF4143"/>
</dbReference>
<protein>
    <recommendedName>
        <fullName evidence="5">AAA+ ATPase domain-containing protein</fullName>
    </recommendedName>
</protein>
<feature type="domain" description="AAA" evidence="1">
    <location>
        <begin position="15"/>
        <end position="137"/>
    </location>
</feature>
<evidence type="ECO:0000259" key="2">
    <source>
        <dbReference type="Pfam" id="PF13635"/>
    </source>
</evidence>
<evidence type="ECO:0000313" key="4">
    <source>
        <dbReference type="Proteomes" id="UP000177579"/>
    </source>
</evidence>
<organism evidence="3 4">
    <name type="scientific">Candidatus Falkowbacteria bacterium RIFOXYD2_FULL_34_120</name>
    <dbReference type="NCBI Taxonomy" id="1798007"/>
    <lineage>
        <taxon>Bacteria</taxon>
        <taxon>Candidatus Falkowiibacteriota</taxon>
    </lineage>
</organism>
<feature type="domain" description="DUF4143" evidence="2">
    <location>
        <begin position="185"/>
        <end position="341"/>
    </location>
</feature>
<dbReference type="AlphaFoldDB" id="A0A1F5TRL6"/>
<dbReference type="InterPro" id="IPR027417">
    <property type="entry name" value="P-loop_NTPase"/>
</dbReference>
<dbReference type="Gene3D" id="3.40.50.300">
    <property type="entry name" value="P-loop containing nucleotide triphosphate hydrolases"/>
    <property type="match status" value="1"/>
</dbReference>
<sequence>MLKRYLNLAKLLKEQKVLVIYGPRRVGKTTVLEDFLKQTKLKYKKDSGDNVKTRQILGSDDFDKIAEYAAGYELIAIDEAQLIPNIGMGLKILVDNVPGLRIIATGSASFALSQQIGEPLTGRKITKNLYPLSQIELAEKYNKFELKEKLEEFLIFGSYPECIMAESPVKKIEILEEIANSYLLKDVLALERVKSSNVLIKLLKLLALQVGSEASLNELATQTHLDVKTVDRYLDILEKGFVIKSLVSFSRNLRKELNRKYKYYFYDNGIRNALISQFNPLSDRNDAGALWENFLVMERLKKQMIAPVYSNNYFWRTYDQKEIDWIEERDGKLFGFEFKWGSKNKKEPKLWKETYKEAEFSVVNRENYLDFII</sequence>
<gene>
    <name evidence="3" type="ORF">A2531_02675</name>
</gene>
<evidence type="ECO:0000259" key="1">
    <source>
        <dbReference type="Pfam" id="PF13173"/>
    </source>
</evidence>
<dbReference type="SUPFAM" id="SSF52540">
    <property type="entry name" value="P-loop containing nucleoside triphosphate hydrolases"/>
    <property type="match status" value="1"/>
</dbReference>
<reference evidence="3 4" key="1">
    <citation type="journal article" date="2016" name="Nat. Commun.">
        <title>Thousands of microbial genomes shed light on interconnected biogeochemical processes in an aquifer system.</title>
        <authorList>
            <person name="Anantharaman K."/>
            <person name="Brown C.T."/>
            <person name="Hug L.A."/>
            <person name="Sharon I."/>
            <person name="Castelle C.J."/>
            <person name="Probst A.J."/>
            <person name="Thomas B.C."/>
            <person name="Singh A."/>
            <person name="Wilkins M.J."/>
            <person name="Karaoz U."/>
            <person name="Brodie E.L."/>
            <person name="Williams K.H."/>
            <person name="Hubbard S.S."/>
            <person name="Banfield J.F."/>
        </authorList>
    </citation>
    <scope>NUCLEOTIDE SEQUENCE [LARGE SCALE GENOMIC DNA]</scope>
</reference>
<dbReference type="PANTHER" id="PTHR43566">
    <property type="entry name" value="CONSERVED PROTEIN"/>
    <property type="match status" value="1"/>
</dbReference>
<proteinExistence type="predicted"/>
<dbReference type="InterPro" id="IPR041682">
    <property type="entry name" value="AAA_14"/>
</dbReference>
<comment type="caution">
    <text evidence="3">The sequence shown here is derived from an EMBL/GenBank/DDBJ whole genome shotgun (WGS) entry which is preliminary data.</text>
</comment>
<dbReference type="EMBL" id="MFGO01000008">
    <property type="protein sequence ID" value="OGF41570.1"/>
    <property type="molecule type" value="Genomic_DNA"/>
</dbReference>